<keyword evidence="2" id="KW-0472">Membrane</keyword>
<dbReference type="EMBL" id="PGTZ01000007">
    <property type="protein sequence ID" value="PJI93668.1"/>
    <property type="molecule type" value="Genomic_DNA"/>
</dbReference>
<feature type="region of interest" description="Disordered" evidence="1">
    <location>
        <begin position="82"/>
        <end position="101"/>
    </location>
</feature>
<sequence length="245" mass="25725">MFGDVLENLTASDLELTAGTRRSLDNGLLTSTPTNQEVLDATRTFYQANHATVDLSAKNSTSVAEDHKSYVDTMGGYKDALRDKSLPPGSTSTTQQALFGDDSDDDGLFGPTLDKVKAEDLFTTIALGVSVEAIFFVGGMGGAGCAWDIAKREPPSGYGYATGELGFKVAADVNVQVAIFNELPSQLDHDVFGLNVTLAAALSLGFSTFFTMKDSKLTVLGYAVAVGVGVGAGAAVFGGHLWNFR</sequence>
<keyword evidence="2" id="KW-1133">Transmembrane helix</keyword>
<proteinExistence type="predicted"/>
<evidence type="ECO:0000313" key="4">
    <source>
        <dbReference type="Proteomes" id="UP000231586"/>
    </source>
</evidence>
<dbReference type="Proteomes" id="UP000231586">
    <property type="component" value="Unassembled WGS sequence"/>
</dbReference>
<keyword evidence="4" id="KW-1185">Reference proteome</keyword>
<gene>
    <name evidence="3" type="ORF">CLV34_1142</name>
</gene>
<name>A0A2M8WRX5_9MICO</name>
<comment type="caution">
    <text evidence="3">The sequence shown here is derived from an EMBL/GenBank/DDBJ whole genome shotgun (WGS) entry which is preliminary data.</text>
</comment>
<accession>A0A2M8WRX5</accession>
<dbReference type="OrthoDB" id="9847039at2"/>
<dbReference type="RefSeq" id="WP_100349325.1">
    <property type="nucleotide sequence ID" value="NZ_PGTZ01000007.1"/>
</dbReference>
<reference evidence="3 4" key="1">
    <citation type="submission" date="2017-11" db="EMBL/GenBank/DDBJ databases">
        <title>Genomic Encyclopedia of Archaeal and Bacterial Type Strains, Phase II (KMG-II): From Individual Species to Whole Genera.</title>
        <authorList>
            <person name="Goeker M."/>
        </authorList>
    </citation>
    <scope>NUCLEOTIDE SEQUENCE [LARGE SCALE GENOMIC DNA]</scope>
    <source>
        <strain evidence="3 4">DSM 22413</strain>
    </source>
</reference>
<organism evidence="3 4">
    <name type="scientific">Luteimicrobium subarcticum</name>
    <dbReference type="NCBI Taxonomy" id="620910"/>
    <lineage>
        <taxon>Bacteria</taxon>
        <taxon>Bacillati</taxon>
        <taxon>Actinomycetota</taxon>
        <taxon>Actinomycetes</taxon>
        <taxon>Micrococcales</taxon>
        <taxon>Luteimicrobium</taxon>
    </lineage>
</organism>
<evidence type="ECO:0000256" key="2">
    <source>
        <dbReference type="SAM" id="Phobius"/>
    </source>
</evidence>
<protein>
    <submittedName>
        <fullName evidence="3">Uncharacterized protein</fullName>
    </submittedName>
</protein>
<feature type="transmembrane region" description="Helical" evidence="2">
    <location>
        <begin position="219"/>
        <end position="242"/>
    </location>
</feature>
<feature type="compositionally biased region" description="Polar residues" evidence="1">
    <location>
        <begin position="88"/>
        <end position="97"/>
    </location>
</feature>
<evidence type="ECO:0000256" key="1">
    <source>
        <dbReference type="SAM" id="MobiDB-lite"/>
    </source>
</evidence>
<keyword evidence="2" id="KW-0812">Transmembrane</keyword>
<evidence type="ECO:0000313" key="3">
    <source>
        <dbReference type="EMBL" id="PJI93668.1"/>
    </source>
</evidence>
<feature type="transmembrane region" description="Helical" evidence="2">
    <location>
        <begin position="191"/>
        <end position="212"/>
    </location>
</feature>
<dbReference type="AlphaFoldDB" id="A0A2M8WRX5"/>